<protein>
    <recommendedName>
        <fullName evidence="4">aldehyde dehydrogenase (NAD(+))</fullName>
        <ecNumber evidence="4">1.2.1.3</ecNumber>
    </recommendedName>
</protein>
<accession>A0A5C6NHQ8</accession>
<dbReference type="InterPro" id="IPR016162">
    <property type="entry name" value="Ald_DH_N"/>
</dbReference>
<evidence type="ECO:0000313" key="8">
    <source>
        <dbReference type="Proteomes" id="UP000324091"/>
    </source>
</evidence>
<dbReference type="Proteomes" id="UP000324091">
    <property type="component" value="Chromosome 2"/>
</dbReference>
<dbReference type="Gene3D" id="3.40.605.10">
    <property type="entry name" value="Aldehyde Dehydrogenase, Chain A, domain 1"/>
    <property type="match status" value="1"/>
</dbReference>
<evidence type="ECO:0000256" key="5">
    <source>
        <dbReference type="SAM" id="MobiDB-lite"/>
    </source>
</evidence>
<dbReference type="GO" id="GO:0004029">
    <property type="term" value="F:aldehyde dehydrogenase (NAD+) activity"/>
    <property type="evidence" value="ECO:0007669"/>
    <property type="project" value="UniProtKB-EC"/>
</dbReference>
<evidence type="ECO:0000256" key="1">
    <source>
        <dbReference type="ARBA" id="ARBA00009986"/>
    </source>
</evidence>
<gene>
    <name evidence="7" type="ORF">D4764_02G0000850</name>
</gene>
<proteinExistence type="inferred from homology"/>
<feature type="region of interest" description="Disordered" evidence="5">
    <location>
        <begin position="176"/>
        <end position="213"/>
    </location>
</feature>
<evidence type="ECO:0000313" key="7">
    <source>
        <dbReference type="EMBL" id="TWW67044.1"/>
    </source>
</evidence>
<dbReference type="PANTHER" id="PTHR11699">
    <property type="entry name" value="ALDEHYDE DEHYDROGENASE-RELATED"/>
    <property type="match status" value="1"/>
</dbReference>
<feature type="domain" description="Aldehyde dehydrogenase" evidence="6">
    <location>
        <begin position="40"/>
        <end position="160"/>
    </location>
</feature>
<dbReference type="AlphaFoldDB" id="A0A5C6NHQ8"/>
<reference evidence="7 8" key="1">
    <citation type="submission" date="2019-04" db="EMBL/GenBank/DDBJ databases">
        <title>Chromosome genome assembly for Takifugu flavidus.</title>
        <authorList>
            <person name="Xiao S."/>
        </authorList>
    </citation>
    <scope>NUCLEOTIDE SEQUENCE [LARGE SCALE GENOMIC DNA]</scope>
    <source>
        <strain evidence="7">HTHZ2018</strain>
        <tissue evidence="7">Muscle</tissue>
    </source>
</reference>
<keyword evidence="3" id="KW-0520">NAD</keyword>
<dbReference type="EMBL" id="RHFK02000012">
    <property type="protein sequence ID" value="TWW67044.1"/>
    <property type="molecule type" value="Genomic_DNA"/>
</dbReference>
<evidence type="ECO:0000256" key="3">
    <source>
        <dbReference type="ARBA" id="ARBA00023027"/>
    </source>
</evidence>
<dbReference type="InterPro" id="IPR016161">
    <property type="entry name" value="Ald_DH/histidinol_DH"/>
</dbReference>
<keyword evidence="8" id="KW-1185">Reference proteome</keyword>
<dbReference type="SUPFAM" id="SSF53720">
    <property type="entry name" value="ALDH-like"/>
    <property type="match status" value="1"/>
</dbReference>
<dbReference type="FunFam" id="3.40.605.10:FF:000029">
    <property type="entry name" value="Aldehyde dehydrogenase, mitochondrial"/>
    <property type="match status" value="1"/>
</dbReference>
<evidence type="ECO:0000256" key="2">
    <source>
        <dbReference type="ARBA" id="ARBA00023002"/>
    </source>
</evidence>
<dbReference type="EC" id="1.2.1.3" evidence="4"/>
<keyword evidence="2" id="KW-0560">Oxidoreductase</keyword>
<dbReference type="Pfam" id="PF00171">
    <property type="entry name" value="Aldedh"/>
    <property type="match status" value="1"/>
</dbReference>
<evidence type="ECO:0000259" key="6">
    <source>
        <dbReference type="Pfam" id="PF00171"/>
    </source>
</evidence>
<feature type="region of interest" description="Disordered" evidence="5">
    <location>
        <begin position="1"/>
        <end position="24"/>
    </location>
</feature>
<dbReference type="InterPro" id="IPR015590">
    <property type="entry name" value="Aldehyde_DH_dom"/>
</dbReference>
<organism evidence="7 8">
    <name type="scientific">Takifugu flavidus</name>
    <name type="common">sansaifugu</name>
    <dbReference type="NCBI Taxonomy" id="433684"/>
    <lineage>
        <taxon>Eukaryota</taxon>
        <taxon>Metazoa</taxon>
        <taxon>Chordata</taxon>
        <taxon>Craniata</taxon>
        <taxon>Vertebrata</taxon>
        <taxon>Euteleostomi</taxon>
        <taxon>Actinopterygii</taxon>
        <taxon>Neopterygii</taxon>
        <taxon>Teleostei</taxon>
        <taxon>Neoteleostei</taxon>
        <taxon>Acanthomorphata</taxon>
        <taxon>Eupercaria</taxon>
        <taxon>Tetraodontiformes</taxon>
        <taxon>Tetradontoidea</taxon>
        <taxon>Tetraodontidae</taxon>
        <taxon>Takifugu</taxon>
    </lineage>
</organism>
<comment type="caution">
    <text evidence="7">The sequence shown here is derived from an EMBL/GenBank/DDBJ whole genome shotgun (WGS) entry which is preliminary data.</text>
</comment>
<comment type="similarity">
    <text evidence="1">Belongs to the aldehyde dehydrogenase family.</text>
</comment>
<name>A0A5C6NHQ8_9TELE</name>
<evidence type="ECO:0000256" key="4">
    <source>
        <dbReference type="ARBA" id="ARBA00024226"/>
    </source>
</evidence>
<sequence>MEQNGTKENGRSEETPAPGPPQPVHVQEIRFTKIFIDNKWVQSSRGRTFATFNPATGCKLCEVEEADEEDVDKAVAAAKAAGRRGSAWQRMDACSRGKLLHRLADLVERDRLLLATVETLDTGKPFLQSLFIDLDGSIKTLRYYAGWSDKIHGKSLRVGECSQPQQTQEVLVFTDWRGGSDGSPPPCSPEPTGVSCVPAGQPLDKTPLPFPLD</sequence>